<keyword evidence="2" id="KW-0812">Transmembrane</keyword>
<name>A0ABQ4CYT5_9ACTN</name>
<sequence length="170" mass="17869">MHARIRVLGHPVHPMLVMFPAALLVTGTIFDLLWLVSDNAVFGEVGFWTISVGIIGGVLAALTGFADWTKIPDGTRAKRVGRLHGLLNAVVMVLFAVAWFVRVDNVGHAVGGGAFVLEVLAVLVAGGAAWLGGELVDRLGIGVDPDAHPDAPSSVAPRQRRPADTTVTQP</sequence>
<feature type="domain" description="DUF2231" evidence="3">
    <location>
        <begin position="9"/>
        <end position="144"/>
    </location>
</feature>
<feature type="transmembrane region" description="Helical" evidence="2">
    <location>
        <begin position="80"/>
        <end position="101"/>
    </location>
</feature>
<organism evidence="4 5">
    <name type="scientific">Asanoa siamensis</name>
    <dbReference type="NCBI Taxonomy" id="926357"/>
    <lineage>
        <taxon>Bacteria</taxon>
        <taxon>Bacillati</taxon>
        <taxon>Actinomycetota</taxon>
        <taxon>Actinomycetes</taxon>
        <taxon>Micromonosporales</taxon>
        <taxon>Micromonosporaceae</taxon>
        <taxon>Asanoa</taxon>
    </lineage>
</organism>
<dbReference type="Pfam" id="PF09990">
    <property type="entry name" value="DUF2231"/>
    <property type="match status" value="1"/>
</dbReference>
<dbReference type="EMBL" id="BONE01000061">
    <property type="protein sequence ID" value="GIF76434.1"/>
    <property type="molecule type" value="Genomic_DNA"/>
</dbReference>
<feature type="transmembrane region" description="Helical" evidence="2">
    <location>
        <begin position="47"/>
        <end position="68"/>
    </location>
</feature>
<feature type="transmembrane region" description="Helical" evidence="2">
    <location>
        <begin position="107"/>
        <end position="131"/>
    </location>
</feature>
<dbReference type="InterPro" id="IPR019251">
    <property type="entry name" value="DUF2231_TM"/>
</dbReference>
<evidence type="ECO:0000259" key="3">
    <source>
        <dbReference type="Pfam" id="PF09990"/>
    </source>
</evidence>
<comment type="caution">
    <text evidence="4">The sequence shown here is derived from an EMBL/GenBank/DDBJ whole genome shotgun (WGS) entry which is preliminary data.</text>
</comment>
<evidence type="ECO:0000256" key="1">
    <source>
        <dbReference type="SAM" id="MobiDB-lite"/>
    </source>
</evidence>
<protein>
    <recommendedName>
        <fullName evidence="3">DUF2231 domain-containing protein</fullName>
    </recommendedName>
</protein>
<proteinExistence type="predicted"/>
<evidence type="ECO:0000313" key="4">
    <source>
        <dbReference type="EMBL" id="GIF76434.1"/>
    </source>
</evidence>
<feature type="region of interest" description="Disordered" evidence="1">
    <location>
        <begin position="147"/>
        <end position="170"/>
    </location>
</feature>
<dbReference type="RefSeq" id="WP_203717308.1">
    <property type="nucleotide sequence ID" value="NZ_BONE01000061.1"/>
</dbReference>
<gene>
    <name evidence="4" type="ORF">Asi02nite_59520</name>
</gene>
<dbReference type="Proteomes" id="UP000604117">
    <property type="component" value="Unassembled WGS sequence"/>
</dbReference>
<feature type="transmembrane region" description="Helical" evidence="2">
    <location>
        <begin position="12"/>
        <end position="35"/>
    </location>
</feature>
<keyword evidence="2" id="KW-0472">Membrane</keyword>
<accession>A0ABQ4CYT5</accession>
<reference evidence="4 5" key="1">
    <citation type="submission" date="2021-01" db="EMBL/GenBank/DDBJ databases">
        <title>Whole genome shotgun sequence of Asanoa siamensis NBRC 107932.</title>
        <authorList>
            <person name="Komaki H."/>
            <person name="Tamura T."/>
        </authorList>
    </citation>
    <scope>NUCLEOTIDE SEQUENCE [LARGE SCALE GENOMIC DNA]</scope>
    <source>
        <strain evidence="4 5">NBRC 107932</strain>
    </source>
</reference>
<evidence type="ECO:0000256" key="2">
    <source>
        <dbReference type="SAM" id="Phobius"/>
    </source>
</evidence>
<keyword evidence="5" id="KW-1185">Reference proteome</keyword>
<keyword evidence="2" id="KW-1133">Transmembrane helix</keyword>
<evidence type="ECO:0000313" key="5">
    <source>
        <dbReference type="Proteomes" id="UP000604117"/>
    </source>
</evidence>